<protein>
    <submittedName>
        <fullName evidence="1">Uncharacterized protein</fullName>
    </submittedName>
</protein>
<accession>A0A6I6DI91</accession>
<gene>
    <name evidence="1" type="ORF">SYNTR_1865</name>
</gene>
<dbReference type="AlphaFoldDB" id="A0A6I6DI91"/>
<name>A0A6I6DI91_9FIRM</name>
<proteinExistence type="predicted"/>
<sequence>MKVKQGAGAVKQGTVLCSISNEIEQRTVPCFTVKRKN</sequence>
<organism evidence="1 2">
    <name type="scientific">Candidatus Syntrophocurvum alkaliphilum</name>
    <dbReference type="NCBI Taxonomy" id="2293317"/>
    <lineage>
        <taxon>Bacteria</taxon>
        <taxon>Bacillati</taxon>
        <taxon>Bacillota</taxon>
        <taxon>Clostridia</taxon>
        <taxon>Eubacteriales</taxon>
        <taxon>Syntrophomonadaceae</taxon>
        <taxon>Candidatus Syntrophocurvum</taxon>
    </lineage>
</organism>
<keyword evidence="2" id="KW-1185">Reference proteome</keyword>
<dbReference type="Proteomes" id="UP000426444">
    <property type="component" value="Chromosome"/>
</dbReference>
<dbReference type="EMBL" id="CP046457">
    <property type="protein sequence ID" value="QGU00459.1"/>
    <property type="molecule type" value="Genomic_DNA"/>
</dbReference>
<dbReference type="KEGG" id="salq:SYNTR_1865"/>
<evidence type="ECO:0000313" key="1">
    <source>
        <dbReference type="EMBL" id="QGU00459.1"/>
    </source>
</evidence>
<evidence type="ECO:0000313" key="2">
    <source>
        <dbReference type="Proteomes" id="UP000426444"/>
    </source>
</evidence>
<reference evidence="2" key="1">
    <citation type="journal article" date="2019" name="Microbiology">
        <title>Complete Genome Sequence of an Uncultured Bacterium of the Candidate Phylum Bipolaricaulota.</title>
        <authorList>
            <person name="Kadnikov V.V."/>
            <person name="Mardanov A.V."/>
            <person name="Beletsky A.V."/>
            <person name="Frank Y.A."/>
            <person name="Karnachuk O.V."/>
            <person name="Ravin N.V."/>
        </authorList>
    </citation>
    <scope>NUCLEOTIDE SEQUENCE [LARGE SCALE GENOMIC DNA]</scope>
</reference>